<dbReference type="InterPro" id="IPR036249">
    <property type="entry name" value="Thioredoxin-like_sf"/>
</dbReference>
<organism evidence="2 3">
    <name type="scientific">Alicyclobacillus hesperidum</name>
    <dbReference type="NCBI Taxonomy" id="89784"/>
    <lineage>
        <taxon>Bacteria</taxon>
        <taxon>Bacillati</taxon>
        <taxon>Bacillota</taxon>
        <taxon>Bacilli</taxon>
        <taxon>Bacillales</taxon>
        <taxon>Alicyclobacillaceae</taxon>
        <taxon>Alicyclobacillus</taxon>
    </lineage>
</organism>
<dbReference type="AlphaFoldDB" id="A0AA37X370"/>
<feature type="domain" description="Thioredoxin" evidence="1">
    <location>
        <begin position="18"/>
        <end position="86"/>
    </location>
</feature>
<dbReference type="CDD" id="cd02947">
    <property type="entry name" value="TRX_family"/>
    <property type="match status" value="1"/>
</dbReference>
<comment type="caution">
    <text evidence="2">The sequence shown here is derived from an EMBL/GenBank/DDBJ whole genome shotgun (WGS) entry which is preliminary data.</text>
</comment>
<dbReference type="RefSeq" id="WP_052012386.1">
    <property type="nucleotide sequence ID" value="NZ_BSRA01000011.1"/>
</dbReference>
<sequence length="109" mass="11918">MFTQLISLDDTQLSQLPPQSLVFLHTPLCGTCKVARRMLEVVAALQSDIPIFEVDANFVPETLQAWQIASVPALVYLSQGKVASVQYAFSGVAELAERIAHFLGSDTRP</sequence>
<accession>A0AA37X370</accession>
<dbReference type="Gene3D" id="3.40.30.10">
    <property type="entry name" value="Glutaredoxin"/>
    <property type="match status" value="1"/>
</dbReference>
<dbReference type="EMBL" id="BSRA01000011">
    <property type="protein sequence ID" value="GLV14360.1"/>
    <property type="molecule type" value="Genomic_DNA"/>
</dbReference>
<evidence type="ECO:0000313" key="2">
    <source>
        <dbReference type="EMBL" id="GLV14360.1"/>
    </source>
</evidence>
<protein>
    <recommendedName>
        <fullName evidence="1">Thioredoxin domain-containing protein</fullName>
    </recommendedName>
</protein>
<gene>
    <name evidence="2" type="ORF">Heshes_20440</name>
</gene>
<proteinExistence type="predicted"/>
<evidence type="ECO:0000259" key="1">
    <source>
        <dbReference type="Pfam" id="PF00085"/>
    </source>
</evidence>
<evidence type="ECO:0000313" key="3">
    <source>
        <dbReference type="Proteomes" id="UP001157137"/>
    </source>
</evidence>
<dbReference type="InterPro" id="IPR013766">
    <property type="entry name" value="Thioredoxin_domain"/>
</dbReference>
<dbReference type="Proteomes" id="UP001157137">
    <property type="component" value="Unassembled WGS sequence"/>
</dbReference>
<dbReference type="SUPFAM" id="SSF52833">
    <property type="entry name" value="Thioredoxin-like"/>
    <property type="match status" value="1"/>
</dbReference>
<dbReference type="Pfam" id="PF00085">
    <property type="entry name" value="Thioredoxin"/>
    <property type="match status" value="1"/>
</dbReference>
<reference evidence="2" key="1">
    <citation type="submission" date="2023-02" db="EMBL/GenBank/DDBJ databases">
        <title>Proposal of a novel subspecies: Alicyclobacillus hesperidum subspecies aegle.</title>
        <authorList>
            <person name="Goto K."/>
            <person name="Fujii T."/>
            <person name="Yasui K."/>
            <person name="Mochida K."/>
            <person name="Kato-Tanaka Y."/>
            <person name="Morohoshi S."/>
            <person name="An S.Y."/>
            <person name="Kasai H."/>
            <person name="Yokota A."/>
        </authorList>
    </citation>
    <scope>NUCLEOTIDE SEQUENCE</scope>
    <source>
        <strain evidence="2">DSM 12766</strain>
    </source>
</reference>
<name>A0AA37X370_9BACL</name>